<proteinExistence type="predicted"/>
<dbReference type="AlphaFoldDB" id="A0A1I7WM33"/>
<sequence length="383" mass="44321">MLFICGKISADIARWRIRFTSGPVSPDYLNLYNYDKLLIDISLEQSKQWRSFQLPLYHRMERNQKEKRNNKETFIGRKICSDFSPVYLDFLTCVLNLTFTRILKIKKNCQRSLKVTKTTHSHKKNKDEDHLIPLSEILPKTSASPQSSLAITSSQVLAPSMMQMPQGSPPIVPQNLLISTTNVFLSLLVYYISLVANSNMQPQYAYQQIVQPDGKTYYQQVLLLPSQIQYHNPSLSLGSLPTVSVTPSPLSSPSQPIQIAPHIYAAQSSTSQQSQQVHIGNILNRWFSPRSHSLLPLFLHQLIYLIRNHLRKRRITMLPFPERLEAEIRLVKSMSILIRQSLSIHFWVLLPYYNRIETIERNKCFDGQFFFKLHSNSCEKLRS</sequence>
<organism evidence="1 2">
    <name type="scientific">Heterorhabditis bacteriophora</name>
    <name type="common">Entomopathogenic nematode worm</name>
    <dbReference type="NCBI Taxonomy" id="37862"/>
    <lineage>
        <taxon>Eukaryota</taxon>
        <taxon>Metazoa</taxon>
        <taxon>Ecdysozoa</taxon>
        <taxon>Nematoda</taxon>
        <taxon>Chromadorea</taxon>
        <taxon>Rhabditida</taxon>
        <taxon>Rhabditina</taxon>
        <taxon>Rhabditomorpha</taxon>
        <taxon>Strongyloidea</taxon>
        <taxon>Heterorhabditidae</taxon>
        <taxon>Heterorhabditis</taxon>
    </lineage>
</organism>
<evidence type="ECO:0000313" key="2">
    <source>
        <dbReference type="WBParaSite" id="Hba_06211"/>
    </source>
</evidence>
<protein>
    <submittedName>
        <fullName evidence="2">Uncharacterized protein</fullName>
    </submittedName>
</protein>
<name>A0A1I7WM33_HETBA</name>
<reference evidence="2" key="1">
    <citation type="submission" date="2016-11" db="UniProtKB">
        <authorList>
            <consortium name="WormBaseParasite"/>
        </authorList>
    </citation>
    <scope>IDENTIFICATION</scope>
</reference>
<evidence type="ECO:0000313" key="1">
    <source>
        <dbReference type="Proteomes" id="UP000095283"/>
    </source>
</evidence>
<keyword evidence="1" id="KW-1185">Reference proteome</keyword>
<accession>A0A1I7WM33</accession>
<dbReference type="Proteomes" id="UP000095283">
    <property type="component" value="Unplaced"/>
</dbReference>
<dbReference type="WBParaSite" id="Hba_06211">
    <property type="protein sequence ID" value="Hba_06211"/>
    <property type="gene ID" value="Hba_06211"/>
</dbReference>